<dbReference type="InterPro" id="IPR026881">
    <property type="entry name" value="WYL_dom"/>
</dbReference>
<accession>A0A930YLW6</accession>
<dbReference type="AlphaFoldDB" id="A0A930YLW6"/>
<proteinExistence type="predicted"/>
<dbReference type="RefSeq" id="WP_194708198.1">
    <property type="nucleotide sequence ID" value="NZ_JADKPN010000012.1"/>
</dbReference>
<gene>
    <name evidence="2" type="ORF">ISU07_17930</name>
</gene>
<dbReference type="EMBL" id="JADKPN010000012">
    <property type="protein sequence ID" value="MBF4765015.1"/>
    <property type="molecule type" value="Genomic_DNA"/>
</dbReference>
<dbReference type="Proteomes" id="UP000640489">
    <property type="component" value="Unassembled WGS sequence"/>
</dbReference>
<name>A0A930YLW6_9ACTN</name>
<protein>
    <submittedName>
        <fullName evidence="2">WYL domain-containing protein</fullName>
    </submittedName>
</protein>
<reference evidence="2" key="1">
    <citation type="submission" date="2020-11" db="EMBL/GenBank/DDBJ databases">
        <title>Nocardioides sp. nov., isolated from Soil of Cynanchum wilfordii Hemsley rhizosphere.</title>
        <authorList>
            <person name="Lee J.-S."/>
            <person name="Suh M.K."/>
            <person name="Kim J.-S."/>
        </authorList>
    </citation>
    <scope>NUCLEOTIDE SEQUENCE</scope>
    <source>
        <strain evidence="2">KCTC 19275</strain>
    </source>
</reference>
<sequence length="329" mass="36261">MAAPKFVERLARLPEVFSVLAAFPEGLSLEVLGKQFEVSADVMREDLVTFMDAESWGWMHQIFRPPVLEFLGADDDEDGSGEDVASTVRLVHDAPAASLGVEHLAAGDLAVIYTAGLALLDVDGTDAELRGALDVITETMFGQKSEPPAPAEWNRLLPVLQEAQATRRRVDIMYSRQWQVGIGERTIEPLRLVQTQRGWEVDAGPPDAEGRLRTFLLANMRSAHVREDQFELPSHLESRLAHQRDTSLVRMALAQDARWAPDMFAEKVTVIGDDEDEFIADLELLPPVAERVALLLLASGGSSRVLESEGVLAPALEYVEALLAHHEAR</sequence>
<comment type="caution">
    <text evidence="2">The sequence shown here is derived from an EMBL/GenBank/DDBJ whole genome shotgun (WGS) entry which is preliminary data.</text>
</comment>
<feature type="domain" description="WYL" evidence="1">
    <location>
        <begin position="156"/>
        <end position="225"/>
    </location>
</feature>
<organism evidence="2 3">
    <name type="scientific">Nocardioides islandensis</name>
    <dbReference type="NCBI Taxonomy" id="433663"/>
    <lineage>
        <taxon>Bacteria</taxon>
        <taxon>Bacillati</taxon>
        <taxon>Actinomycetota</taxon>
        <taxon>Actinomycetes</taxon>
        <taxon>Propionibacteriales</taxon>
        <taxon>Nocardioidaceae</taxon>
        <taxon>Nocardioides</taxon>
    </lineage>
</organism>
<dbReference type="Pfam" id="PF13280">
    <property type="entry name" value="WYL"/>
    <property type="match status" value="1"/>
</dbReference>
<evidence type="ECO:0000313" key="2">
    <source>
        <dbReference type="EMBL" id="MBF4765015.1"/>
    </source>
</evidence>
<keyword evidence="3" id="KW-1185">Reference proteome</keyword>
<dbReference type="PROSITE" id="PS52050">
    <property type="entry name" value="WYL"/>
    <property type="match status" value="1"/>
</dbReference>
<evidence type="ECO:0000313" key="3">
    <source>
        <dbReference type="Proteomes" id="UP000640489"/>
    </source>
</evidence>
<evidence type="ECO:0000259" key="1">
    <source>
        <dbReference type="Pfam" id="PF13280"/>
    </source>
</evidence>